<feature type="domain" description="Disease resistance R13L4/SHOC-2-like LRR" evidence="10">
    <location>
        <begin position="557"/>
        <end position="927"/>
    </location>
</feature>
<keyword evidence="6" id="KW-0175">Coiled coil</keyword>
<reference evidence="11" key="2">
    <citation type="submission" date="2015-07" db="EMBL/GenBank/DDBJ databases">
        <authorList>
            <person name="Noorani M."/>
        </authorList>
    </citation>
    <scope>NUCLEOTIDE SEQUENCE</scope>
    <source>
        <strain evidence="11">Yugu1</strain>
    </source>
</reference>
<dbReference type="Gene3D" id="3.80.10.10">
    <property type="entry name" value="Ribonuclease Inhibitor"/>
    <property type="match status" value="1"/>
</dbReference>
<name>A0A368RLP3_SETIT</name>
<dbReference type="Gene3D" id="1.10.8.430">
    <property type="entry name" value="Helical domain of apoptotic protease-activating factors"/>
    <property type="match status" value="1"/>
</dbReference>
<dbReference type="Pfam" id="PF18052">
    <property type="entry name" value="Rx_N"/>
    <property type="match status" value="1"/>
</dbReference>
<evidence type="ECO:0000259" key="10">
    <source>
        <dbReference type="Pfam" id="PF23598"/>
    </source>
</evidence>
<dbReference type="InterPro" id="IPR042197">
    <property type="entry name" value="Apaf_helical"/>
</dbReference>
<dbReference type="PANTHER" id="PTHR23155:SF1167">
    <property type="entry name" value="OS08G0412100 PROTEIN"/>
    <property type="match status" value="1"/>
</dbReference>
<dbReference type="InterPro" id="IPR032675">
    <property type="entry name" value="LRR_dom_sf"/>
</dbReference>
<dbReference type="InterPro" id="IPR027417">
    <property type="entry name" value="P-loop_NTPase"/>
</dbReference>
<dbReference type="InterPro" id="IPR036388">
    <property type="entry name" value="WH-like_DNA-bd_sf"/>
</dbReference>
<dbReference type="InterPro" id="IPR058922">
    <property type="entry name" value="WHD_DRP"/>
</dbReference>
<feature type="domain" description="NB-ARC" evidence="7">
    <location>
        <begin position="175"/>
        <end position="351"/>
    </location>
</feature>
<dbReference type="Pfam" id="PF23559">
    <property type="entry name" value="WHD_DRP"/>
    <property type="match status" value="1"/>
</dbReference>
<dbReference type="InterPro" id="IPR002182">
    <property type="entry name" value="NB-ARC"/>
</dbReference>
<evidence type="ECO:0000256" key="3">
    <source>
        <dbReference type="ARBA" id="ARBA00022737"/>
    </source>
</evidence>
<dbReference type="InterPro" id="IPR041118">
    <property type="entry name" value="Rx_N"/>
</dbReference>
<feature type="domain" description="Disease resistance protein winged helix" evidence="9">
    <location>
        <begin position="438"/>
        <end position="509"/>
    </location>
</feature>
<dbReference type="PANTHER" id="PTHR23155">
    <property type="entry name" value="DISEASE RESISTANCE PROTEIN RP"/>
    <property type="match status" value="1"/>
</dbReference>
<dbReference type="GO" id="GO:0002758">
    <property type="term" value="P:innate immune response-activating signaling pathway"/>
    <property type="evidence" value="ECO:0007669"/>
    <property type="project" value="UniProtKB-ARBA"/>
</dbReference>
<feature type="domain" description="Disease resistance N-terminal" evidence="8">
    <location>
        <begin position="12"/>
        <end position="95"/>
    </location>
</feature>
<dbReference type="CDD" id="cd14798">
    <property type="entry name" value="RX-CC_like"/>
    <property type="match status" value="1"/>
</dbReference>
<keyword evidence="2" id="KW-0433">Leucine-rich repeat</keyword>
<gene>
    <name evidence="11" type="ORF">SETIT_6G143000v2</name>
</gene>
<sequence length="972" mass="110699">MIEVTASALMGVIDPLLDKLSAVLQKDHAKLKGVSQNIAFLRDELSSMNTVLAMVSESDEVNPLMKEWICQLRELAYDVEDCIEIFMHHLNRDGACNSFIHKMISKIITLKACYQIGDQINELKERALEVSDRHKRYELDLSGQCSKSVVIDPRLPALFEEGDTFVGIDSQRDILVKWLTDSSDSHPQRKVVSVVGFGGLGKTTLVNCVFRRIRSQFDCMAFVSVSRCPNVNKILADVLLQVLKRSSSITEDQNKGLYLRTLGYLELVNMIREHLQNKRYFVIIDDIWSKQAWKDIECAFPHNNSASRIITTTRIQDVAENCSSPHRNYVYLMKPLDNDDSRRLFLKRVFCEGDCPLELKEVGDDILRKCDGLPLAIVNIASLLATIPASKKQWEKVRNSLLSALKQHHELEVVKRILLLSYYDLPHHLKICLLDLSMFPEDHEIDRLRLIRRWMAEGFIVHQRGQYLEDTGENYINELINRNMIQPVDINYSGRPRACRVHDIMHDLIISISLKENFATIVDDHKLSPLAYKIRRLTLVGNCEEQNLWQGSNILSHVRSFSVFGDVKKMPSIMDFQVLRVLDLHDCSNLEDGDIGNVGNLIHLRYLSLSNSNISKVPRQIERLQHLQTLDLRCTRIEELPATVAELRELVRLFLPTGVRLPNGFSNLEALEELSGLDVSRNSPEIVLELGNLTKMKVLGIVWYLDGSVIDKGRFKQSLISSLCRLGERNLQFLSFTSNSGSSVDFLADSWCPPPRHLQTLFMCGLTVPSFSRLPKWISSLVELTCLEISIEQLRLGDLQVLRDFPSLLCLRIYLKESPQETLRISPVGFQFLKELCFYPLDGNLASLNPRNRKERLSLTFEAGAMPRLELLHFRFAAHGSFDFGISHLISLRHLRVFINCRGVNPREVDAAEAAIRNAAALLPNHPLPGIFRAHEGAMVQEEHIDSTDHLAQQLDGSRCKQKKIRISSFGT</sequence>
<dbReference type="GO" id="GO:0042742">
    <property type="term" value="P:defense response to bacterium"/>
    <property type="evidence" value="ECO:0007669"/>
    <property type="project" value="UniProtKB-ARBA"/>
</dbReference>
<dbReference type="EMBL" id="CM003533">
    <property type="protein sequence ID" value="RCV31023.1"/>
    <property type="molecule type" value="Genomic_DNA"/>
</dbReference>
<evidence type="ECO:0000256" key="1">
    <source>
        <dbReference type="ARBA" id="ARBA00008894"/>
    </source>
</evidence>
<evidence type="ECO:0000259" key="7">
    <source>
        <dbReference type="Pfam" id="PF00931"/>
    </source>
</evidence>
<dbReference type="FunFam" id="1.10.10.10:FF:000322">
    <property type="entry name" value="Probable disease resistance protein At1g63360"/>
    <property type="match status" value="1"/>
</dbReference>
<dbReference type="SUPFAM" id="SSF52058">
    <property type="entry name" value="L domain-like"/>
    <property type="match status" value="1"/>
</dbReference>
<keyword evidence="5" id="KW-0611">Plant defense</keyword>
<evidence type="ECO:0000256" key="4">
    <source>
        <dbReference type="ARBA" id="ARBA00022741"/>
    </source>
</evidence>
<dbReference type="PRINTS" id="PR00364">
    <property type="entry name" value="DISEASERSIST"/>
</dbReference>
<dbReference type="AlphaFoldDB" id="A0A368RLP3"/>
<evidence type="ECO:0000256" key="5">
    <source>
        <dbReference type="ARBA" id="ARBA00022821"/>
    </source>
</evidence>
<evidence type="ECO:0000259" key="9">
    <source>
        <dbReference type="Pfam" id="PF23559"/>
    </source>
</evidence>
<comment type="similarity">
    <text evidence="1">Belongs to the disease resistance NB-LRR family.</text>
</comment>
<evidence type="ECO:0000256" key="2">
    <source>
        <dbReference type="ARBA" id="ARBA00022614"/>
    </source>
</evidence>
<dbReference type="KEGG" id="sita:101759921"/>
<protein>
    <submittedName>
        <fullName evidence="11">Uncharacterized protein</fullName>
    </submittedName>
</protein>
<dbReference type="InterPro" id="IPR038005">
    <property type="entry name" value="RX-like_CC"/>
</dbReference>
<evidence type="ECO:0000256" key="6">
    <source>
        <dbReference type="ARBA" id="ARBA00023054"/>
    </source>
</evidence>
<dbReference type="SUPFAM" id="SSF52540">
    <property type="entry name" value="P-loop containing nucleoside triphosphate hydrolases"/>
    <property type="match status" value="1"/>
</dbReference>
<keyword evidence="4" id="KW-0547">Nucleotide-binding</keyword>
<evidence type="ECO:0000313" key="11">
    <source>
        <dbReference type="EMBL" id="RCV31023.1"/>
    </source>
</evidence>
<organism evidence="11">
    <name type="scientific">Setaria italica</name>
    <name type="common">Foxtail millet</name>
    <name type="synonym">Panicum italicum</name>
    <dbReference type="NCBI Taxonomy" id="4555"/>
    <lineage>
        <taxon>Eukaryota</taxon>
        <taxon>Viridiplantae</taxon>
        <taxon>Streptophyta</taxon>
        <taxon>Embryophyta</taxon>
        <taxon>Tracheophyta</taxon>
        <taxon>Spermatophyta</taxon>
        <taxon>Magnoliopsida</taxon>
        <taxon>Liliopsida</taxon>
        <taxon>Poales</taxon>
        <taxon>Poaceae</taxon>
        <taxon>PACMAD clade</taxon>
        <taxon>Panicoideae</taxon>
        <taxon>Panicodae</taxon>
        <taxon>Paniceae</taxon>
        <taxon>Cenchrinae</taxon>
        <taxon>Setaria</taxon>
    </lineage>
</organism>
<dbReference type="InterPro" id="IPR055414">
    <property type="entry name" value="LRR_R13L4/SHOC2-like"/>
</dbReference>
<reference evidence="11" key="1">
    <citation type="journal article" date="2012" name="Nat. Biotechnol.">
        <title>Reference genome sequence of the model plant Setaria.</title>
        <authorList>
            <person name="Bennetzen J.L."/>
            <person name="Schmutz J."/>
            <person name="Wang H."/>
            <person name="Percifield R."/>
            <person name="Hawkins J."/>
            <person name="Pontaroli A.C."/>
            <person name="Estep M."/>
            <person name="Feng L."/>
            <person name="Vaughn J.N."/>
            <person name="Grimwood J."/>
            <person name="Jenkins J."/>
            <person name="Barry K."/>
            <person name="Lindquist E."/>
            <person name="Hellsten U."/>
            <person name="Deshpande S."/>
            <person name="Wang X."/>
            <person name="Wu X."/>
            <person name="Mitros T."/>
            <person name="Triplett J."/>
            <person name="Yang X."/>
            <person name="Ye C.Y."/>
            <person name="Mauro-Herrera M."/>
            <person name="Wang L."/>
            <person name="Li P."/>
            <person name="Sharma M."/>
            <person name="Sharma R."/>
            <person name="Ronald P.C."/>
            <person name="Panaud O."/>
            <person name="Kellogg E.A."/>
            <person name="Brutnell T.P."/>
            <person name="Doust A.N."/>
            <person name="Tuskan G.A."/>
            <person name="Rokhsar D."/>
            <person name="Devos K.M."/>
        </authorList>
    </citation>
    <scope>NUCLEOTIDE SEQUENCE [LARGE SCALE GENOMIC DNA]</scope>
    <source>
        <strain evidence="11">Yugu1</strain>
    </source>
</reference>
<proteinExistence type="inferred from homology"/>
<dbReference type="Pfam" id="PF23598">
    <property type="entry name" value="LRR_14"/>
    <property type="match status" value="1"/>
</dbReference>
<dbReference type="Gene3D" id="1.10.10.10">
    <property type="entry name" value="Winged helix-like DNA-binding domain superfamily/Winged helix DNA-binding domain"/>
    <property type="match status" value="1"/>
</dbReference>
<dbReference type="GO" id="GO:0009626">
    <property type="term" value="P:plant-type hypersensitive response"/>
    <property type="evidence" value="ECO:0007669"/>
    <property type="project" value="UniProtKB-ARBA"/>
</dbReference>
<dbReference type="Gene3D" id="3.40.50.300">
    <property type="entry name" value="P-loop containing nucleotide triphosphate hydrolases"/>
    <property type="match status" value="1"/>
</dbReference>
<evidence type="ECO:0000259" key="8">
    <source>
        <dbReference type="Pfam" id="PF18052"/>
    </source>
</evidence>
<dbReference type="FunFam" id="3.40.50.300:FF:001091">
    <property type="entry name" value="Probable disease resistance protein At1g61300"/>
    <property type="match status" value="1"/>
</dbReference>
<dbReference type="Gene3D" id="1.20.5.4130">
    <property type="match status" value="1"/>
</dbReference>
<dbReference type="Pfam" id="PF00931">
    <property type="entry name" value="NB-ARC"/>
    <property type="match status" value="1"/>
</dbReference>
<dbReference type="InterPro" id="IPR044974">
    <property type="entry name" value="Disease_R_plants"/>
</dbReference>
<accession>A0A368RLP3</accession>
<keyword evidence="3" id="KW-0677">Repeat</keyword>
<dbReference type="GO" id="GO:0043531">
    <property type="term" value="F:ADP binding"/>
    <property type="evidence" value="ECO:0007669"/>
    <property type="project" value="InterPro"/>
</dbReference>
<dbReference type="OrthoDB" id="694921at2759"/>